<keyword evidence="8" id="KW-1185">Reference proteome</keyword>
<feature type="domain" description="C2H2-type" evidence="6">
    <location>
        <begin position="432"/>
        <end position="462"/>
    </location>
</feature>
<proteinExistence type="predicted"/>
<dbReference type="PANTHER" id="PTHR23057:SF0">
    <property type="entry name" value="JUXTAPOSED WITH ANOTHER ZINC FINGER PROTEIN 1"/>
    <property type="match status" value="1"/>
</dbReference>
<feature type="domain" description="C2H2-type" evidence="6">
    <location>
        <begin position="390"/>
        <end position="415"/>
    </location>
</feature>
<evidence type="ECO:0000259" key="6">
    <source>
        <dbReference type="PROSITE" id="PS50157"/>
    </source>
</evidence>
<dbReference type="EMBL" id="JAAAIP010000193">
    <property type="protein sequence ID" value="KAG0323211.1"/>
    <property type="molecule type" value="Genomic_DNA"/>
</dbReference>
<dbReference type="Proteomes" id="UP000738325">
    <property type="component" value="Unassembled WGS sequence"/>
</dbReference>
<name>A0A9P6RRF5_9FUNG</name>
<keyword evidence="2" id="KW-0677">Repeat</keyword>
<evidence type="ECO:0000313" key="7">
    <source>
        <dbReference type="EMBL" id="KAG0323211.1"/>
    </source>
</evidence>
<dbReference type="PANTHER" id="PTHR23057">
    <property type="entry name" value="JUXTAPOSED WITH ANOTHER ZINC FINGER PROTEIN 1"/>
    <property type="match status" value="1"/>
</dbReference>
<keyword evidence="4" id="KW-0862">Zinc</keyword>
<dbReference type="InterPro" id="IPR051580">
    <property type="entry name" value="ZnF-Chromatin_assoc"/>
</dbReference>
<keyword evidence="3 5" id="KW-0863">Zinc-finger</keyword>
<dbReference type="AlphaFoldDB" id="A0A9P6RRF5"/>
<evidence type="ECO:0000313" key="8">
    <source>
        <dbReference type="Proteomes" id="UP000738325"/>
    </source>
</evidence>
<keyword evidence="1" id="KW-0479">Metal-binding</keyword>
<dbReference type="InterPro" id="IPR013087">
    <property type="entry name" value="Znf_C2H2_type"/>
</dbReference>
<dbReference type="GO" id="GO:0008270">
    <property type="term" value="F:zinc ion binding"/>
    <property type="evidence" value="ECO:0007669"/>
    <property type="project" value="UniProtKB-KW"/>
</dbReference>
<evidence type="ECO:0000256" key="4">
    <source>
        <dbReference type="ARBA" id="ARBA00022833"/>
    </source>
</evidence>
<sequence>MPAPTPSINICSNQSFHGASGSSGSPASSFGASSFRRQSFALSVGSLHASMRRPSLFAPFSYSQSPQFSDHSALLDAYSSSPSRGDIYERDLEANYCKNFSCCGLTLGDMHALLQHYEEAHVRFEEDDLEDDDLLVNAGFTDDDGWSTHSESLPSSPQMRASRHLDSAFGGSASSSAANAAAAATVAALTAACVKNGSLSFVGAKKKSNGVSLSDIYSDSAFIPDEATSAFPSSILKTNMTAMMTTGLAHPVTTHASKKRDLAALSSSFDQQTPISKRTSLHPRIFSTNAAAAAALTAASLMGDMQPSSRIALTESNATPVTLGPQDELMSTVTGYLEQAIQRGLLPNCGEVGSPAYLQAVDELLRKRDEIVSMMESIGRPGSSGADKPYRCSVSGCDKAYKNPNGLKYHNQHGHCSVPGSGDDDKANVKPYRCTFMDCGKCYKNLNGLKYHIEHSHPNLAAALYANIPGLANLEGGNASQAAITAAAAIAAVKGDPTMMSAINAIIASAANNGIRPSVVATRDNTPDSSPNASPVLGPIRTTSISQLSTLRSAAENPFSTDVTPMTSPLLGRAMLVPTTPLSIQTTIGGSSKDGPIKLAGLMTPSSLSPTLTMAPRSPNGSQVSTLTAALAAVAVEQQRAY</sequence>
<dbReference type="PROSITE" id="PS00028">
    <property type="entry name" value="ZINC_FINGER_C2H2_1"/>
    <property type="match status" value="2"/>
</dbReference>
<protein>
    <recommendedName>
        <fullName evidence="6">C2H2-type domain-containing protein</fullName>
    </recommendedName>
</protein>
<dbReference type="SMART" id="SM00355">
    <property type="entry name" value="ZnF_C2H2"/>
    <property type="match status" value="3"/>
</dbReference>
<evidence type="ECO:0000256" key="5">
    <source>
        <dbReference type="PROSITE-ProRule" id="PRU00042"/>
    </source>
</evidence>
<evidence type="ECO:0000256" key="2">
    <source>
        <dbReference type="ARBA" id="ARBA00022737"/>
    </source>
</evidence>
<gene>
    <name evidence="7" type="ORF">BGZ99_002887</name>
</gene>
<reference evidence="7" key="1">
    <citation type="journal article" date="2020" name="Fungal Divers.">
        <title>Resolving the Mortierellaceae phylogeny through synthesis of multi-gene phylogenetics and phylogenomics.</title>
        <authorList>
            <person name="Vandepol N."/>
            <person name="Liber J."/>
            <person name="Desiro A."/>
            <person name="Na H."/>
            <person name="Kennedy M."/>
            <person name="Barry K."/>
            <person name="Grigoriev I.V."/>
            <person name="Miller A.N."/>
            <person name="O'Donnell K."/>
            <person name="Stajich J.E."/>
            <person name="Bonito G."/>
        </authorList>
    </citation>
    <scope>NUCLEOTIDE SEQUENCE</scope>
    <source>
        <strain evidence="7">REB-010B</strain>
    </source>
</reference>
<organism evidence="7 8">
    <name type="scientific">Dissophora globulifera</name>
    <dbReference type="NCBI Taxonomy" id="979702"/>
    <lineage>
        <taxon>Eukaryota</taxon>
        <taxon>Fungi</taxon>
        <taxon>Fungi incertae sedis</taxon>
        <taxon>Mucoromycota</taxon>
        <taxon>Mortierellomycotina</taxon>
        <taxon>Mortierellomycetes</taxon>
        <taxon>Mortierellales</taxon>
        <taxon>Mortierellaceae</taxon>
        <taxon>Dissophora</taxon>
    </lineage>
</organism>
<dbReference type="PROSITE" id="PS50157">
    <property type="entry name" value="ZINC_FINGER_C2H2_2"/>
    <property type="match status" value="2"/>
</dbReference>
<comment type="caution">
    <text evidence="7">The sequence shown here is derived from an EMBL/GenBank/DDBJ whole genome shotgun (WGS) entry which is preliminary data.</text>
</comment>
<accession>A0A9P6RRF5</accession>
<dbReference type="Gene3D" id="3.30.160.60">
    <property type="entry name" value="Classic Zinc Finger"/>
    <property type="match status" value="1"/>
</dbReference>
<dbReference type="OrthoDB" id="3269380at2759"/>
<dbReference type="GO" id="GO:0005634">
    <property type="term" value="C:nucleus"/>
    <property type="evidence" value="ECO:0007669"/>
    <property type="project" value="TreeGrafter"/>
</dbReference>
<evidence type="ECO:0000256" key="3">
    <source>
        <dbReference type="ARBA" id="ARBA00022771"/>
    </source>
</evidence>
<evidence type="ECO:0000256" key="1">
    <source>
        <dbReference type="ARBA" id="ARBA00022723"/>
    </source>
</evidence>